<feature type="domain" description="NmrA-like" evidence="3">
    <location>
        <begin position="8"/>
        <end position="113"/>
    </location>
</feature>
<evidence type="ECO:0000313" key="4">
    <source>
        <dbReference type="EMBL" id="KAF2096951.1"/>
    </source>
</evidence>
<dbReference type="Gene3D" id="3.40.50.720">
    <property type="entry name" value="NAD(P)-binding Rossmann-like Domain"/>
    <property type="match status" value="1"/>
</dbReference>
<dbReference type="SUPFAM" id="SSF51735">
    <property type="entry name" value="NAD(P)-binding Rossmann-fold domains"/>
    <property type="match status" value="1"/>
</dbReference>
<dbReference type="InterPro" id="IPR045312">
    <property type="entry name" value="PCBER-like"/>
</dbReference>
<dbReference type="EMBL" id="ML978129">
    <property type="protein sequence ID" value="KAF2096951.1"/>
    <property type="molecule type" value="Genomic_DNA"/>
</dbReference>
<keyword evidence="2" id="KW-0560">Oxidoreductase</keyword>
<dbReference type="Proteomes" id="UP000799772">
    <property type="component" value="Unassembled WGS sequence"/>
</dbReference>
<dbReference type="InterPro" id="IPR051609">
    <property type="entry name" value="NmrA/Isoflavone_reductase-like"/>
</dbReference>
<proteinExistence type="predicted"/>
<keyword evidence="5" id="KW-1185">Reference proteome</keyword>
<evidence type="ECO:0000313" key="5">
    <source>
        <dbReference type="Proteomes" id="UP000799772"/>
    </source>
</evidence>
<dbReference type="InterPro" id="IPR008030">
    <property type="entry name" value="NmrA-like"/>
</dbReference>
<sequence length="326" mass="35959">MSQTKHLERVAIVGASGRIGGAFAEELLKTGKHTVTAITRPESQGTLPEGVKAVQVNYDDEESIVSALKGQEFLIITLSVTAPAEVHTKLVKAAGKAGVPYIMPNVYGLDIENKALCGSHPYAAQALQKLAEVESVGASYVVLVCGYWYEWSLALGEPWFGFEIKKRTVTFFDDGKTRINGSTWPQCGRALAALLSLPESGSSPSLSDWKNKPLYIDSFKFSQRDILDSLHRVLGTTDKDWEITYQPTDERFKEGLEELKQGERRGLAKAMYARVFFPNGDGDYESNRGLANDVLGLKKDDLDESTKRAVEMVEAGWSPFIPQVKF</sequence>
<evidence type="ECO:0000256" key="2">
    <source>
        <dbReference type="ARBA" id="ARBA00023002"/>
    </source>
</evidence>
<dbReference type="InterPro" id="IPR036291">
    <property type="entry name" value="NAD(P)-bd_dom_sf"/>
</dbReference>
<gene>
    <name evidence="4" type="ORF">NA57DRAFT_42804</name>
</gene>
<reference evidence="4" key="1">
    <citation type="journal article" date="2020" name="Stud. Mycol.">
        <title>101 Dothideomycetes genomes: a test case for predicting lifestyles and emergence of pathogens.</title>
        <authorList>
            <person name="Haridas S."/>
            <person name="Albert R."/>
            <person name="Binder M."/>
            <person name="Bloem J."/>
            <person name="Labutti K."/>
            <person name="Salamov A."/>
            <person name="Andreopoulos B."/>
            <person name="Baker S."/>
            <person name="Barry K."/>
            <person name="Bills G."/>
            <person name="Bluhm B."/>
            <person name="Cannon C."/>
            <person name="Castanera R."/>
            <person name="Culley D."/>
            <person name="Daum C."/>
            <person name="Ezra D."/>
            <person name="Gonzalez J."/>
            <person name="Henrissat B."/>
            <person name="Kuo A."/>
            <person name="Liang C."/>
            <person name="Lipzen A."/>
            <person name="Lutzoni F."/>
            <person name="Magnuson J."/>
            <person name="Mondo S."/>
            <person name="Nolan M."/>
            <person name="Ohm R."/>
            <person name="Pangilinan J."/>
            <person name="Park H.-J."/>
            <person name="Ramirez L."/>
            <person name="Alfaro M."/>
            <person name="Sun H."/>
            <person name="Tritt A."/>
            <person name="Yoshinaga Y."/>
            <person name="Zwiers L.-H."/>
            <person name="Turgeon B."/>
            <person name="Goodwin S."/>
            <person name="Spatafora J."/>
            <person name="Crous P."/>
            <person name="Grigoriev I."/>
        </authorList>
    </citation>
    <scope>NUCLEOTIDE SEQUENCE</scope>
    <source>
        <strain evidence="4">CBS 133067</strain>
    </source>
</reference>
<dbReference type="AlphaFoldDB" id="A0A9P4I844"/>
<dbReference type="PANTHER" id="PTHR47706:SF7">
    <property type="entry name" value="CIPA-LIKE, PUTATIVE (AFU_ORTHOLOGUE AFUA_1G01630)-RELATED"/>
    <property type="match status" value="1"/>
</dbReference>
<protein>
    <submittedName>
        <fullName evidence="4">NAD(P)-binding protein</fullName>
    </submittedName>
</protein>
<comment type="caution">
    <text evidence="4">The sequence shown here is derived from an EMBL/GenBank/DDBJ whole genome shotgun (WGS) entry which is preliminary data.</text>
</comment>
<accession>A0A9P4I844</accession>
<dbReference type="OrthoDB" id="419598at2759"/>
<dbReference type="Pfam" id="PF05368">
    <property type="entry name" value="NmrA"/>
    <property type="match status" value="1"/>
</dbReference>
<keyword evidence="1" id="KW-0521">NADP</keyword>
<organism evidence="4 5">
    <name type="scientific">Rhizodiscina lignyota</name>
    <dbReference type="NCBI Taxonomy" id="1504668"/>
    <lineage>
        <taxon>Eukaryota</taxon>
        <taxon>Fungi</taxon>
        <taxon>Dikarya</taxon>
        <taxon>Ascomycota</taxon>
        <taxon>Pezizomycotina</taxon>
        <taxon>Dothideomycetes</taxon>
        <taxon>Pleosporomycetidae</taxon>
        <taxon>Aulographales</taxon>
        <taxon>Rhizodiscinaceae</taxon>
        <taxon>Rhizodiscina</taxon>
    </lineage>
</organism>
<dbReference type="CDD" id="cd05259">
    <property type="entry name" value="PCBER_SDR_a"/>
    <property type="match status" value="1"/>
</dbReference>
<evidence type="ECO:0000256" key="1">
    <source>
        <dbReference type="ARBA" id="ARBA00022857"/>
    </source>
</evidence>
<evidence type="ECO:0000259" key="3">
    <source>
        <dbReference type="Pfam" id="PF05368"/>
    </source>
</evidence>
<name>A0A9P4I844_9PEZI</name>
<dbReference type="GO" id="GO:0016491">
    <property type="term" value="F:oxidoreductase activity"/>
    <property type="evidence" value="ECO:0007669"/>
    <property type="project" value="UniProtKB-KW"/>
</dbReference>
<dbReference type="PANTHER" id="PTHR47706">
    <property type="entry name" value="NMRA-LIKE FAMILY PROTEIN"/>
    <property type="match status" value="1"/>
</dbReference>